<evidence type="ECO:0008006" key="4">
    <source>
        <dbReference type="Google" id="ProtNLM"/>
    </source>
</evidence>
<proteinExistence type="predicted"/>
<name>A0A365YCU7_9MICC</name>
<evidence type="ECO:0000256" key="1">
    <source>
        <dbReference type="SAM" id="Phobius"/>
    </source>
</evidence>
<organism evidence="2 3">
    <name type="scientific">Glutamicibacter soli</name>
    <dbReference type="NCBI Taxonomy" id="453836"/>
    <lineage>
        <taxon>Bacteria</taxon>
        <taxon>Bacillati</taxon>
        <taxon>Actinomycetota</taxon>
        <taxon>Actinomycetes</taxon>
        <taxon>Micrococcales</taxon>
        <taxon>Micrococcaceae</taxon>
        <taxon>Glutamicibacter</taxon>
    </lineage>
</organism>
<reference evidence="2 3" key="1">
    <citation type="submission" date="2018-01" db="EMBL/GenBank/DDBJ databases">
        <title>Glutamicibacter soli strain NHPC-3 Whole genome sequence and assembly.</title>
        <authorList>
            <person name="Choudhury P."/>
            <person name="Gupta D."/>
            <person name="Sengupta K."/>
            <person name="Jawed A."/>
            <person name="Sultana N."/>
            <person name="Saha P."/>
        </authorList>
    </citation>
    <scope>NUCLEOTIDE SEQUENCE [LARGE SCALE GENOMIC DNA]</scope>
    <source>
        <strain evidence="2 3">NHPC-3</strain>
    </source>
</reference>
<feature type="transmembrane region" description="Helical" evidence="1">
    <location>
        <begin position="42"/>
        <end position="63"/>
    </location>
</feature>
<comment type="caution">
    <text evidence="2">The sequence shown here is derived from an EMBL/GenBank/DDBJ whole genome shotgun (WGS) entry which is preliminary data.</text>
</comment>
<evidence type="ECO:0000313" key="3">
    <source>
        <dbReference type="Proteomes" id="UP000252167"/>
    </source>
</evidence>
<feature type="transmembrane region" description="Helical" evidence="1">
    <location>
        <begin position="16"/>
        <end position="36"/>
    </location>
</feature>
<evidence type="ECO:0000313" key="2">
    <source>
        <dbReference type="EMBL" id="RBM00521.1"/>
    </source>
</evidence>
<gene>
    <name evidence="2" type="ORF">C1H84_11270</name>
</gene>
<protein>
    <recommendedName>
        <fullName evidence="4">DUF3188 domain-containing protein</fullName>
    </recommendedName>
</protein>
<keyword evidence="3" id="KW-1185">Reference proteome</keyword>
<sequence>MTNTPWEAASQHYKKIVFTAMGTIGLGIILTIIGSVNHIRPVLYVAIGLLVIGMLCHVAGLVIRARDARNWRIANGLATPKAKKNKGNGGN</sequence>
<dbReference type="AlphaFoldDB" id="A0A365YCU7"/>
<keyword evidence="1" id="KW-0812">Transmembrane</keyword>
<keyword evidence="1" id="KW-1133">Transmembrane helix</keyword>
<dbReference type="Proteomes" id="UP000252167">
    <property type="component" value="Unassembled WGS sequence"/>
</dbReference>
<dbReference type="RefSeq" id="WP_047119714.1">
    <property type="nucleotide sequence ID" value="NZ_JBNBOD010000001.1"/>
</dbReference>
<accession>A0A365YCU7</accession>
<keyword evidence="1" id="KW-0472">Membrane</keyword>
<dbReference type="EMBL" id="POAF01000005">
    <property type="protein sequence ID" value="RBM00521.1"/>
    <property type="molecule type" value="Genomic_DNA"/>
</dbReference>